<keyword evidence="5 16" id="KW-0963">Cytoplasm</keyword>
<dbReference type="KEGG" id="cpae:CPAST_c27740"/>
<evidence type="ECO:0000256" key="5">
    <source>
        <dbReference type="ARBA" id="ARBA00022490"/>
    </source>
</evidence>
<dbReference type="GO" id="GO:0071555">
    <property type="term" value="P:cell wall organization"/>
    <property type="evidence" value="ECO:0007669"/>
    <property type="project" value="UniProtKB-KW"/>
</dbReference>
<evidence type="ECO:0000313" key="20">
    <source>
        <dbReference type="Proteomes" id="UP000028042"/>
    </source>
</evidence>
<dbReference type="InterPro" id="IPR016166">
    <property type="entry name" value="FAD-bd_PCMH"/>
</dbReference>
<keyword evidence="8 16" id="KW-0274">FAD</keyword>
<protein>
    <recommendedName>
        <fullName evidence="16">UDP-N-acetylenolpyruvoylglucosamine reductase</fullName>
        <ecNumber evidence="16">1.3.1.98</ecNumber>
    </recommendedName>
    <alternativeName>
        <fullName evidence="16">UDP-N-acetylmuramate dehydrogenase</fullName>
    </alternativeName>
</protein>
<dbReference type="EC" id="1.3.1.98" evidence="16"/>
<feature type="active site" evidence="16">
    <location>
        <position position="177"/>
    </location>
</feature>
<evidence type="ECO:0000256" key="12">
    <source>
        <dbReference type="ARBA" id="ARBA00023002"/>
    </source>
</evidence>
<dbReference type="SUPFAM" id="SSF56194">
    <property type="entry name" value="Uridine diphospho-N-Acetylenolpyruvylglucosamine reductase, MurB, C-terminal domain"/>
    <property type="match status" value="1"/>
</dbReference>
<reference evidence="18 21" key="1">
    <citation type="journal article" date="2015" name="Genome Announc.">
        <title>Complete Genome Sequence of the Nitrogen-Fixing and Solvent-Producing Clostridium pasteurianum DSM 525.</title>
        <authorList>
            <person name="Poehlein A."/>
            <person name="Grosse-Honebrink A."/>
            <person name="Zhang Y."/>
            <person name="Minton N.P."/>
            <person name="Daniel R."/>
        </authorList>
    </citation>
    <scope>NUCLEOTIDE SEQUENCE [LARGE SCALE GENOMIC DNA]</scope>
    <source>
        <strain evidence="18">DSM 525</strain>
        <strain evidence="21">DSM 525 / ATCC 6013</strain>
    </source>
</reference>
<dbReference type="InterPro" id="IPR036635">
    <property type="entry name" value="MurB_C_sf"/>
</dbReference>
<keyword evidence="11 16" id="KW-0573">Peptidoglycan synthesis</keyword>
<dbReference type="Gene3D" id="3.30.465.10">
    <property type="match status" value="1"/>
</dbReference>
<keyword evidence="13 16" id="KW-0131">Cell cycle</keyword>
<dbReference type="PROSITE" id="PS51387">
    <property type="entry name" value="FAD_PCMH"/>
    <property type="match status" value="1"/>
</dbReference>
<evidence type="ECO:0000256" key="1">
    <source>
        <dbReference type="ARBA" id="ARBA00001974"/>
    </source>
</evidence>
<evidence type="ECO:0000256" key="13">
    <source>
        <dbReference type="ARBA" id="ARBA00023306"/>
    </source>
</evidence>
<dbReference type="UniPathway" id="UPA00219"/>
<evidence type="ECO:0000313" key="19">
    <source>
        <dbReference type="EMBL" id="KRU11163.1"/>
    </source>
</evidence>
<dbReference type="KEGG" id="cpat:CLPA_c27740"/>
<evidence type="ECO:0000256" key="14">
    <source>
        <dbReference type="ARBA" id="ARBA00023316"/>
    </source>
</evidence>
<evidence type="ECO:0000313" key="18">
    <source>
        <dbReference type="EMBL" id="AJA52829.1"/>
    </source>
</evidence>
<evidence type="ECO:0000259" key="17">
    <source>
        <dbReference type="PROSITE" id="PS51387"/>
    </source>
</evidence>
<dbReference type="GO" id="GO:0005829">
    <property type="term" value="C:cytosol"/>
    <property type="evidence" value="ECO:0007669"/>
    <property type="project" value="TreeGrafter"/>
</dbReference>
<dbReference type="NCBIfam" id="NF010480">
    <property type="entry name" value="PRK13905.1"/>
    <property type="match status" value="1"/>
</dbReference>
<dbReference type="GO" id="GO:0051301">
    <property type="term" value="P:cell division"/>
    <property type="evidence" value="ECO:0007669"/>
    <property type="project" value="UniProtKB-KW"/>
</dbReference>
<feature type="active site" evidence="16">
    <location>
        <position position="297"/>
    </location>
</feature>
<comment type="similarity">
    <text evidence="16">Belongs to the MurB family.</text>
</comment>
<dbReference type="Pfam" id="PF01565">
    <property type="entry name" value="FAD_binding_4"/>
    <property type="match status" value="1"/>
</dbReference>
<proteinExistence type="inferred from homology"/>
<name>A0A0H3J4H1_CLOPA</name>
<dbReference type="SUPFAM" id="SSF56176">
    <property type="entry name" value="FAD-binding/transporter-associated domain-like"/>
    <property type="match status" value="1"/>
</dbReference>
<dbReference type="GeneID" id="93074897"/>
<evidence type="ECO:0000256" key="9">
    <source>
        <dbReference type="ARBA" id="ARBA00022857"/>
    </source>
</evidence>
<reference evidence="19" key="2">
    <citation type="submission" date="2015-10" db="EMBL/GenBank/DDBJ databases">
        <title>Improved Draft Genome Sequence of Clostridium pasteurianum Strain ATCC 6013 (DSM 525) Using a Hybrid Next-Generation Sequencing Approach.</title>
        <authorList>
            <person name="Pyne M.E."/>
            <person name="Utturkar S.M."/>
            <person name="Brown S.D."/>
            <person name="Moo-Young M."/>
            <person name="Chung D.A."/>
            <person name="Chou P.C."/>
        </authorList>
    </citation>
    <scope>NUCLEOTIDE SEQUENCE</scope>
    <source>
        <strain evidence="19">ATCC 6013</strain>
    </source>
</reference>
<keyword evidence="14 16" id="KW-0961">Cell wall biogenesis/degradation</keyword>
<comment type="subcellular location">
    <subcellularLocation>
        <location evidence="3 16">Cytoplasm</location>
    </subcellularLocation>
</comment>
<evidence type="ECO:0000256" key="4">
    <source>
        <dbReference type="ARBA" id="ARBA00004752"/>
    </source>
</evidence>
<dbReference type="GO" id="GO:0008762">
    <property type="term" value="F:UDP-N-acetylmuramate dehydrogenase activity"/>
    <property type="evidence" value="ECO:0007669"/>
    <property type="project" value="UniProtKB-UniRule"/>
</dbReference>
<keyword evidence="7 16" id="KW-0285">Flavoprotein</keyword>
<dbReference type="EMBL" id="JPGY02000001">
    <property type="protein sequence ID" value="KRU11163.1"/>
    <property type="molecule type" value="Genomic_DNA"/>
</dbReference>
<dbReference type="Gene3D" id="3.90.78.10">
    <property type="entry name" value="UDP-N-acetylenolpyruvoylglucosamine reductase, C-terminal domain"/>
    <property type="match status" value="1"/>
</dbReference>
<keyword evidence="10 16" id="KW-0133">Cell shape</keyword>
<accession>A0A0H3J4H1</accession>
<keyword evidence="12 16" id="KW-0560">Oxidoreductase</keyword>
<evidence type="ECO:0000313" key="21">
    <source>
        <dbReference type="Proteomes" id="UP000030905"/>
    </source>
</evidence>
<dbReference type="Proteomes" id="UP000030905">
    <property type="component" value="Chromosome"/>
</dbReference>
<dbReference type="EMBL" id="CP009268">
    <property type="protein sequence ID" value="AJA52829.1"/>
    <property type="molecule type" value="Genomic_DNA"/>
</dbReference>
<dbReference type="Gene3D" id="3.30.43.10">
    <property type="entry name" value="Uridine Diphospho-n-acetylenolpyruvylglucosamine Reductase, domain 2"/>
    <property type="match status" value="1"/>
</dbReference>
<dbReference type="GO" id="GO:0071949">
    <property type="term" value="F:FAD binding"/>
    <property type="evidence" value="ECO:0007669"/>
    <property type="project" value="InterPro"/>
</dbReference>
<dbReference type="InterPro" id="IPR016169">
    <property type="entry name" value="FAD-bd_PCMH_sub2"/>
</dbReference>
<dbReference type="PATRIC" id="fig|1262449.3.peg.1221"/>
<dbReference type="Pfam" id="PF02873">
    <property type="entry name" value="MurB_C"/>
    <property type="match status" value="1"/>
</dbReference>
<evidence type="ECO:0000256" key="11">
    <source>
        <dbReference type="ARBA" id="ARBA00022984"/>
    </source>
</evidence>
<comment type="catalytic activity">
    <reaction evidence="15 16">
        <text>UDP-N-acetyl-alpha-D-muramate + NADP(+) = UDP-N-acetyl-3-O-(1-carboxyvinyl)-alpha-D-glucosamine + NADPH + H(+)</text>
        <dbReference type="Rhea" id="RHEA:12248"/>
        <dbReference type="ChEBI" id="CHEBI:15378"/>
        <dbReference type="ChEBI" id="CHEBI:57783"/>
        <dbReference type="ChEBI" id="CHEBI:58349"/>
        <dbReference type="ChEBI" id="CHEBI:68483"/>
        <dbReference type="ChEBI" id="CHEBI:70757"/>
        <dbReference type="EC" id="1.3.1.98"/>
    </reaction>
</comment>
<dbReference type="InterPro" id="IPR006094">
    <property type="entry name" value="Oxid_FAD_bind_N"/>
</dbReference>
<dbReference type="GO" id="GO:0009252">
    <property type="term" value="P:peptidoglycan biosynthetic process"/>
    <property type="evidence" value="ECO:0007669"/>
    <property type="project" value="UniProtKB-UniRule"/>
</dbReference>
<feature type="domain" description="FAD-binding PCMH-type" evidence="17">
    <location>
        <begin position="33"/>
        <end position="198"/>
    </location>
</feature>
<dbReference type="InterPro" id="IPR016167">
    <property type="entry name" value="FAD-bd_PCMH_sub1"/>
</dbReference>
<feature type="active site" description="Proton donor" evidence="16">
    <location>
        <position position="227"/>
    </location>
</feature>
<dbReference type="eggNOG" id="COG0812">
    <property type="taxonomic scope" value="Bacteria"/>
</dbReference>
<comment type="function">
    <text evidence="2 16">Cell wall formation.</text>
</comment>
<dbReference type="PANTHER" id="PTHR21071:SF4">
    <property type="entry name" value="UDP-N-ACETYLENOLPYRUVOYLGLUCOSAMINE REDUCTASE"/>
    <property type="match status" value="1"/>
</dbReference>
<dbReference type="RefSeq" id="WP_003442862.1">
    <property type="nucleotide sequence ID" value="NZ_ANZB01000003.1"/>
</dbReference>
<evidence type="ECO:0000256" key="15">
    <source>
        <dbReference type="ARBA" id="ARBA00048914"/>
    </source>
</evidence>
<dbReference type="GO" id="GO:0008360">
    <property type="term" value="P:regulation of cell shape"/>
    <property type="evidence" value="ECO:0007669"/>
    <property type="project" value="UniProtKB-KW"/>
</dbReference>
<organism evidence="18 21">
    <name type="scientific">Clostridium pasteurianum DSM 525 = ATCC 6013</name>
    <dbReference type="NCBI Taxonomy" id="1262449"/>
    <lineage>
        <taxon>Bacteria</taxon>
        <taxon>Bacillati</taxon>
        <taxon>Bacillota</taxon>
        <taxon>Clostridia</taxon>
        <taxon>Eubacteriales</taxon>
        <taxon>Clostridiaceae</taxon>
        <taxon>Clostridium</taxon>
    </lineage>
</organism>
<keyword evidence="9 16" id="KW-0521">NADP</keyword>
<reference evidence="19 20" key="3">
    <citation type="journal article" name="Genome Announc.">
        <title>Improved Draft Genome Sequence of Clostridium pasteurianum Strain ATCC 6013 (DSM 525) Using a Hybrid Next-Generation Sequencing Approach.</title>
        <authorList>
            <person name="Pyne M.E."/>
            <person name="Utturkar S."/>
            <person name="Brown S.D."/>
            <person name="Moo-Young M."/>
            <person name="Chung D.A."/>
            <person name="Chou C.P."/>
        </authorList>
    </citation>
    <scope>NUCLEOTIDE SEQUENCE [LARGE SCALE GENOMIC DNA]</scope>
    <source>
        <strain evidence="19 20">ATCC 6013</strain>
    </source>
</reference>
<evidence type="ECO:0000256" key="3">
    <source>
        <dbReference type="ARBA" id="ARBA00004496"/>
    </source>
</evidence>
<dbReference type="InterPro" id="IPR003170">
    <property type="entry name" value="MurB"/>
</dbReference>
<dbReference type="InterPro" id="IPR036318">
    <property type="entry name" value="FAD-bd_PCMH-like_sf"/>
</dbReference>
<evidence type="ECO:0000256" key="2">
    <source>
        <dbReference type="ARBA" id="ARBA00003921"/>
    </source>
</evidence>
<dbReference type="NCBIfam" id="TIGR00179">
    <property type="entry name" value="murB"/>
    <property type="match status" value="1"/>
</dbReference>
<dbReference type="AlphaFoldDB" id="A0A0H3J4H1"/>
<comment type="cofactor">
    <cofactor evidence="1 16">
        <name>FAD</name>
        <dbReference type="ChEBI" id="CHEBI:57692"/>
    </cofactor>
</comment>
<evidence type="ECO:0000256" key="7">
    <source>
        <dbReference type="ARBA" id="ARBA00022630"/>
    </source>
</evidence>
<evidence type="ECO:0000256" key="10">
    <source>
        <dbReference type="ARBA" id="ARBA00022960"/>
    </source>
</evidence>
<comment type="pathway">
    <text evidence="4 16">Cell wall biogenesis; peptidoglycan biosynthesis.</text>
</comment>
<sequence length="309" mass="34411">MEHFNDFLIKLSKIIDEENIEFNAEMKEHTSFRVGGPVDVLVTPTNYDEIINIIQLCKNYNVSFYIIGNGSNLLVKDGGIRGVVIKLTKLDKIVVDGEKITAQGGATIAKTSRIARDASLTGLEFACGIPGSVGGALAMNAGAYDGEMSMVVESSLVLDKNGKFLKLDKQHLELEYRMSTILKNDYVVLEVTFQLKKGDYEKIKNRIDELMERRREKQPLEYPSAGSTFKRPTGYFAGKLIQDSGLKGRRVGDAEVSTKHSGFIINKGNATAKDILDLIHIVKKTVKEKFNVELHPEVRIIGEDKKKKN</sequence>
<dbReference type="Proteomes" id="UP000028042">
    <property type="component" value="Unassembled WGS sequence"/>
</dbReference>
<keyword evidence="6 16" id="KW-0132">Cell division</keyword>
<dbReference type="HAMAP" id="MF_00037">
    <property type="entry name" value="MurB"/>
    <property type="match status" value="1"/>
</dbReference>
<gene>
    <name evidence="16 18" type="primary">murB</name>
    <name evidence="18" type="ORF">CLPA_c27740</name>
    <name evidence="19" type="ORF">CP6013_00410</name>
</gene>
<keyword evidence="21" id="KW-1185">Reference proteome</keyword>
<dbReference type="PANTHER" id="PTHR21071">
    <property type="entry name" value="UDP-N-ACETYLENOLPYRUVOYLGLUCOSAMINE REDUCTASE"/>
    <property type="match status" value="1"/>
</dbReference>
<evidence type="ECO:0000256" key="6">
    <source>
        <dbReference type="ARBA" id="ARBA00022618"/>
    </source>
</evidence>
<evidence type="ECO:0000256" key="8">
    <source>
        <dbReference type="ARBA" id="ARBA00022827"/>
    </source>
</evidence>
<dbReference type="InterPro" id="IPR011601">
    <property type="entry name" value="MurB_C"/>
</dbReference>
<evidence type="ECO:0000256" key="16">
    <source>
        <dbReference type="HAMAP-Rule" id="MF_00037"/>
    </source>
</evidence>